<proteinExistence type="predicted"/>
<sequence>MSAPDYWLDQLVQAAQRFDRGQARRTGRRRAIEKLKRGDRKVSLDAIEEPERLAQRLLSMDLPGTIDQVVRNFCKGEAAPARERIEQVFLESIILQDDLVPIGFLHKAQAVARYVGRIVTKLGGRTKFGTGFMISDRLLLTNHHVLPLPSIARKSRVQFDYVEIAGGDINVPTDVALDPETLFVADKDLDFAVVAVQANHPPIGAGGWIPLISASGKAMVGERVNIIQHPGGEPQQIAIRANQIVDIDGHFLIYETDTRKGSSGSPVLNDQWQLAALHHAGVPRRDGHDRILLTDGEPWDRRPGTVHRIDWVANEGTRISSITAFLKEWADGQELAIKGLIENTGRQPPPTSTGLPPSLGSDSASATAPAWALSGFESAARMSSPQSDAASGTRQWTLPMTVTISIGPPQTEQSNAGGAVAPSPERPEPIEPPEDDVE</sequence>
<dbReference type="Gene3D" id="2.40.10.10">
    <property type="entry name" value="Trypsin-like serine proteases"/>
    <property type="match status" value="2"/>
</dbReference>
<feature type="region of interest" description="Disordered" evidence="1">
    <location>
        <begin position="382"/>
        <end position="438"/>
    </location>
</feature>
<evidence type="ECO:0000313" key="2">
    <source>
        <dbReference type="EMBL" id="QTD51928.1"/>
    </source>
</evidence>
<accession>A0A8A4TSB0</accession>
<dbReference type="EMBL" id="CP071793">
    <property type="protein sequence ID" value="QTD51928.1"/>
    <property type="molecule type" value="Genomic_DNA"/>
</dbReference>
<reference evidence="2" key="1">
    <citation type="submission" date="2021-03" db="EMBL/GenBank/DDBJ databases">
        <title>Acanthopleuribacteraceae sp. M133.</title>
        <authorList>
            <person name="Wang G."/>
        </authorList>
    </citation>
    <scope>NUCLEOTIDE SEQUENCE</scope>
    <source>
        <strain evidence="2">M133</strain>
    </source>
</reference>
<dbReference type="SUPFAM" id="SSF50494">
    <property type="entry name" value="Trypsin-like serine proteases"/>
    <property type="match status" value="1"/>
</dbReference>
<organism evidence="2 3">
    <name type="scientific">Sulfidibacter corallicola</name>
    <dbReference type="NCBI Taxonomy" id="2818388"/>
    <lineage>
        <taxon>Bacteria</taxon>
        <taxon>Pseudomonadati</taxon>
        <taxon>Acidobacteriota</taxon>
        <taxon>Holophagae</taxon>
        <taxon>Acanthopleuribacterales</taxon>
        <taxon>Acanthopleuribacteraceae</taxon>
        <taxon>Sulfidibacter</taxon>
    </lineage>
</organism>
<dbReference type="KEGG" id="scor:J3U87_05600"/>
<dbReference type="RefSeq" id="WP_237382041.1">
    <property type="nucleotide sequence ID" value="NZ_CP071793.1"/>
</dbReference>
<evidence type="ECO:0000313" key="3">
    <source>
        <dbReference type="Proteomes" id="UP000663929"/>
    </source>
</evidence>
<dbReference type="Pfam" id="PF13365">
    <property type="entry name" value="Trypsin_2"/>
    <property type="match status" value="1"/>
</dbReference>
<keyword evidence="3" id="KW-1185">Reference proteome</keyword>
<dbReference type="Proteomes" id="UP000663929">
    <property type="component" value="Chromosome"/>
</dbReference>
<name>A0A8A4TSB0_SULCO</name>
<dbReference type="PANTHER" id="PTHR36234">
    <property type="entry name" value="LYSYL ENDOPEPTIDASE"/>
    <property type="match status" value="1"/>
</dbReference>
<dbReference type="PANTHER" id="PTHR36234:SF5">
    <property type="entry name" value="LYSYL ENDOPEPTIDASE"/>
    <property type="match status" value="1"/>
</dbReference>
<feature type="compositionally biased region" description="Low complexity" evidence="1">
    <location>
        <begin position="352"/>
        <end position="361"/>
    </location>
</feature>
<protein>
    <submittedName>
        <fullName evidence="2">Trypsin-like peptidase domain-containing protein</fullName>
    </submittedName>
</protein>
<gene>
    <name evidence="2" type="ORF">J3U87_05600</name>
</gene>
<dbReference type="InterPro" id="IPR043504">
    <property type="entry name" value="Peptidase_S1_PA_chymotrypsin"/>
</dbReference>
<feature type="compositionally biased region" description="Polar residues" evidence="1">
    <location>
        <begin position="382"/>
        <end position="416"/>
    </location>
</feature>
<evidence type="ECO:0000256" key="1">
    <source>
        <dbReference type="SAM" id="MobiDB-lite"/>
    </source>
</evidence>
<dbReference type="AlphaFoldDB" id="A0A8A4TSB0"/>
<feature type="region of interest" description="Disordered" evidence="1">
    <location>
        <begin position="342"/>
        <end position="366"/>
    </location>
</feature>
<dbReference type="InterPro" id="IPR009003">
    <property type="entry name" value="Peptidase_S1_PA"/>
</dbReference>